<dbReference type="Gene3D" id="3.30.160.60">
    <property type="entry name" value="Classic Zinc Finger"/>
    <property type="match status" value="1"/>
</dbReference>
<evidence type="ECO:0000313" key="12">
    <source>
        <dbReference type="Proteomes" id="UP001281410"/>
    </source>
</evidence>
<comment type="subcellular location">
    <subcellularLocation>
        <location evidence="1">Nucleus</location>
    </subcellularLocation>
</comment>
<name>A0AAE0AAG9_9ROSI</name>
<sequence length="233" mass="26158">MEGATDHDDDDRDQPTSAENYPDQDPVRTYDCTFCKRGFSNAQALGGHMNIHRKDKAKLKQQQTPPVQVPSSNINTTTTTHVHHHHHQNQKSSSFDISKIPQQSYSPPIIPTINRFLSSSSVQPSTEAVKVKRASWNILGDHHHHNYHHHHQENNNKTAHVVGAAEEVKQLPLFVEIPLMINTTDITDEHHHQRRVSSSSSSSGSFSELDLELRLGPDPQESSSSATGTKKFF</sequence>
<dbReference type="GO" id="GO:0008270">
    <property type="term" value="F:zinc ion binding"/>
    <property type="evidence" value="ECO:0007669"/>
    <property type="project" value="UniProtKB-KW"/>
</dbReference>
<evidence type="ECO:0000256" key="5">
    <source>
        <dbReference type="ARBA" id="ARBA00023015"/>
    </source>
</evidence>
<dbReference type="PROSITE" id="PS00028">
    <property type="entry name" value="ZINC_FINGER_C2H2_1"/>
    <property type="match status" value="1"/>
</dbReference>
<evidence type="ECO:0000256" key="9">
    <source>
        <dbReference type="SAM" id="MobiDB-lite"/>
    </source>
</evidence>
<evidence type="ECO:0000256" key="6">
    <source>
        <dbReference type="ARBA" id="ARBA00023163"/>
    </source>
</evidence>
<accession>A0AAE0AAG9</accession>
<keyword evidence="3 8" id="KW-0863">Zinc-finger</keyword>
<evidence type="ECO:0000256" key="2">
    <source>
        <dbReference type="ARBA" id="ARBA00022723"/>
    </source>
</evidence>
<keyword evidence="5" id="KW-0805">Transcription regulation</keyword>
<gene>
    <name evidence="11" type="ORF">Dsin_020387</name>
</gene>
<dbReference type="GO" id="GO:0005634">
    <property type="term" value="C:nucleus"/>
    <property type="evidence" value="ECO:0007669"/>
    <property type="project" value="UniProtKB-SubCell"/>
</dbReference>
<comment type="caution">
    <text evidence="11">The sequence shown here is derived from an EMBL/GenBank/DDBJ whole genome shotgun (WGS) entry which is preliminary data.</text>
</comment>
<evidence type="ECO:0000259" key="10">
    <source>
        <dbReference type="PROSITE" id="PS50157"/>
    </source>
</evidence>
<keyword evidence="12" id="KW-1185">Reference proteome</keyword>
<evidence type="ECO:0000313" key="11">
    <source>
        <dbReference type="EMBL" id="KAK3206341.1"/>
    </source>
</evidence>
<evidence type="ECO:0000256" key="1">
    <source>
        <dbReference type="ARBA" id="ARBA00004123"/>
    </source>
</evidence>
<dbReference type="Proteomes" id="UP001281410">
    <property type="component" value="Unassembled WGS sequence"/>
</dbReference>
<dbReference type="InterPro" id="IPR052426">
    <property type="entry name" value="Plant_dev_regulator"/>
</dbReference>
<organism evidence="11 12">
    <name type="scientific">Dipteronia sinensis</name>
    <dbReference type="NCBI Taxonomy" id="43782"/>
    <lineage>
        <taxon>Eukaryota</taxon>
        <taxon>Viridiplantae</taxon>
        <taxon>Streptophyta</taxon>
        <taxon>Embryophyta</taxon>
        <taxon>Tracheophyta</taxon>
        <taxon>Spermatophyta</taxon>
        <taxon>Magnoliopsida</taxon>
        <taxon>eudicotyledons</taxon>
        <taxon>Gunneridae</taxon>
        <taxon>Pentapetalae</taxon>
        <taxon>rosids</taxon>
        <taxon>malvids</taxon>
        <taxon>Sapindales</taxon>
        <taxon>Sapindaceae</taxon>
        <taxon>Hippocastanoideae</taxon>
        <taxon>Acereae</taxon>
        <taxon>Dipteronia</taxon>
    </lineage>
</organism>
<feature type="region of interest" description="Disordered" evidence="9">
    <location>
        <begin position="1"/>
        <end position="27"/>
    </location>
</feature>
<evidence type="ECO:0000256" key="4">
    <source>
        <dbReference type="ARBA" id="ARBA00022833"/>
    </source>
</evidence>
<feature type="compositionally biased region" description="Low complexity" evidence="9">
    <location>
        <begin position="197"/>
        <end position="207"/>
    </location>
</feature>
<keyword evidence="6" id="KW-0804">Transcription</keyword>
<evidence type="ECO:0000256" key="3">
    <source>
        <dbReference type="ARBA" id="ARBA00022771"/>
    </source>
</evidence>
<dbReference type="EMBL" id="JANJYJ010000006">
    <property type="protein sequence ID" value="KAK3206341.1"/>
    <property type="molecule type" value="Genomic_DNA"/>
</dbReference>
<feature type="compositionally biased region" description="Polar residues" evidence="9">
    <location>
        <begin position="220"/>
        <end position="233"/>
    </location>
</feature>
<protein>
    <recommendedName>
        <fullName evidence="10">C2H2-type domain-containing protein</fullName>
    </recommendedName>
</protein>
<feature type="region of interest" description="Disordered" evidence="9">
    <location>
        <begin position="188"/>
        <end position="233"/>
    </location>
</feature>
<keyword evidence="2" id="KW-0479">Metal-binding</keyword>
<dbReference type="AlphaFoldDB" id="A0AAE0AAG9"/>
<dbReference type="SUPFAM" id="SSF57667">
    <property type="entry name" value="beta-beta-alpha zinc fingers"/>
    <property type="match status" value="1"/>
</dbReference>
<reference evidence="11" key="1">
    <citation type="journal article" date="2023" name="Plant J.">
        <title>Genome sequences and population genomics provide insights into the demographic history, inbreeding, and mutation load of two 'living fossil' tree species of Dipteronia.</title>
        <authorList>
            <person name="Feng Y."/>
            <person name="Comes H.P."/>
            <person name="Chen J."/>
            <person name="Zhu S."/>
            <person name="Lu R."/>
            <person name="Zhang X."/>
            <person name="Li P."/>
            <person name="Qiu J."/>
            <person name="Olsen K.M."/>
            <person name="Qiu Y."/>
        </authorList>
    </citation>
    <scope>NUCLEOTIDE SEQUENCE</scope>
    <source>
        <strain evidence="11">NBL</strain>
    </source>
</reference>
<dbReference type="PANTHER" id="PTHR45801">
    <property type="entry name" value="OS07G0101800 PROTEIN"/>
    <property type="match status" value="1"/>
</dbReference>
<evidence type="ECO:0000256" key="8">
    <source>
        <dbReference type="PROSITE-ProRule" id="PRU00042"/>
    </source>
</evidence>
<dbReference type="PROSITE" id="PS50157">
    <property type="entry name" value="ZINC_FINGER_C2H2_2"/>
    <property type="match status" value="1"/>
</dbReference>
<dbReference type="InterPro" id="IPR013087">
    <property type="entry name" value="Znf_C2H2_type"/>
</dbReference>
<feature type="compositionally biased region" description="Low complexity" evidence="9">
    <location>
        <begin position="61"/>
        <end position="80"/>
    </location>
</feature>
<keyword evidence="4" id="KW-0862">Zinc</keyword>
<proteinExistence type="predicted"/>
<feature type="domain" description="C2H2-type" evidence="10">
    <location>
        <begin position="30"/>
        <end position="57"/>
    </location>
</feature>
<dbReference type="InterPro" id="IPR036236">
    <property type="entry name" value="Znf_C2H2_sf"/>
</dbReference>
<dbReference type="PANTHER" id="PTHR45801:SF117">
    <property type="entry name" value="OS07G0417400 PROTEIN"/>
    <property type="match status" value="1"/>
</dbReference>
<feature type="region of interest" description="Disordered" evidence="9">
    <location>
        <begin position="55"/>
        <end position="98"/>
    </location>
</feature>
<keyword evidence="7" id="KW-0539">Nucleus</keyword>
<evidence type="ECO:0000256" key="7">
    <source>
        <dbReference type="ARBA" id="ARBA00023242"/>
    </source>
</evidence>